<name>A0ABD4XWC7_STUST</name>
<accession>A0ABD4XWC7</accession>
<dbReference type="AlphaFoldDB" id="A0ABD4XWC7"/>
<evidence type="ECO:0000313" key="1">
    <source>
        <dbReference type="EMBL" id="MDH0687054.1"/>
    </source>
</evidence>
<sequence>MRRIGEQSAAVREAMRKWATVLTENKEEFPLSQAQTEALTRQEHCTWEHPLQQISHALLSHYKVVDEPFMLASQKRDPADGGISSTSCHCFYATVSFSNLGIIVYDNWGEGNMCAEIPENVRAFLPYPDWLLPHMPALHAAVEERAGVPCANYEEPKPGYAWPEPLGEGPCLSPGP</sequence>
<dbReference type="EMBL" id="JAOCDG010000003">
    <property type="protein sequence ID" value="MDH0687054.1"/>
    <property type="molecule type" value="Genomic_DNA"/>
</dbReference>
<gene>
    <name evidence="1" type="ORF">N5D09_02995</name>
</gene>
<dbReference type="Proteomes" id="UP001161139">
    <property type="component" value="Unassembled WGS sequence"/>
</dbReference>
<comment type="caution">
    <text evidence="1">The sequence shown here is derived from an EMBL/GenBank/DDBJ whole genome shotgun (WGS) entry which is preliminary data.</text>
</comment>
<evidence type="ECO:0000313" key="2">
    <source>
        <dbReference type="Proteomes" id="UP001161139"/>
    </source>
</evidence>
<reference evidence="1" key="1">
    <citation type="submission" date="2022-09" db="EMBL/GenBank/DDBJ databases">
        <title>Intensive care unit water sources are persistently colonized with multi-drug resistant bacteria and are the site of extensive horizontal gene transfer of antibiotic resistance genes.</title>
        <authorList>
            <person name="Diorio-Toth L."/>
        </authorList>
    </citation>
    <scope>NUCLEOTIDE SEQUENCE</scope>
    <source>
        <strain evidence="1">GD03864</strain>
    </source>
</reference>
<proteinExistence type="predicted"/>
<organism evidence="1 2">
    <name type="scientific">Stutzerimonas stutzeri</name>
    <name type="common">Pseudomonas stutzeri</name>
    <dbReference type="NCBI Taxonomy" id="316"/>
    <lineage>
        <taxon>Bacteria</taxon>
        <taxon>Pseudomonadati</taxon>
        <taxon>Pseudomonadota</taxon>
        <taxon>Gammaproteobacteria</taxon>
        <taxon>Pseudomonadales</taxon>
        <taxon>Pseudomonadaceae</taxon>
        <taxon>Stutzerimonas</taxon>
    </lineage>
</organism>
<protein>
    <submittedName>
        <fullName evidence="1">Uncharacterized protein</fullName>
    </submittedName>
</protein>
<dbReference type="RefSeq" id="WP_279649011.1">
    <property type="nucleotide sequence ID" value="NZ_JAOCDG010000003.1"/>
</dbReference>